<keyword evidence="8" id="KW-0677">Repeat</keyword>
<accession>A0A8K1GU31</accession>
<dbReference type="GO" id="GO:0030496">
    <property type="term" value="C:midbody"/>
    <property type="evidence" value="ECO:0007669"/>
    <property type="project" value="UniProtKB-SubCell"/>
</dbReference>
<evidence type="ECO:0000259" key="24">
    <source>
        <dbReference type="PROSITE" id="PS50011"/>
    </source>
</evidence>
<dbReference type="GO" id="GO:0045171">
    <property type="term" value="C:intercellular bridge"/>
    <property type="evidence" value="ECO:0007669"/>
    <property type="project" value="TreeGrafter"/>
</dbReference>
<keyword evidence="15" id="KW-0137">Centromere</keyword>
<evidence type="ECO:0000256" key="3">
    <source>
        <dbReference type="ARBA" id="ARBA00004629"/>
    </source>
</evidence>
<dbReference type="SUPFAM" id="SSF56112">
    <property type="entry name" value="Protein kinase-like (PK-like)"/>
    <property type="match status" value="1"/>
</dbReference>
<dbReference type="GO" id="GO:0043063">
    <property type="term" value="P:intercellular bridge organization"/>
    <property type="evidence" value="ECO:0007669"/>
    <property type="project" value="InterPro"/>
</dbReference>
<feature type="region of interest" description="Disordered" evidence="23">
    <location>
        <begin position="1315"/>
        <end position="1351"/>
    </location>
</feature>
<dbReference type="GO" id="GO:0005737">
    <property type="term" value="C:cytoplasm"/>
    <property type="evidence" value="ECO:0007669"/>
    <property type="project" value="UniProtKB-SubCell"/>
</dbReference>
<dbReference type="FunFam" id="1.25.40.20:FF:000153">
    <property type="entry name" value="inactive serine/threonine-protein kinase TEX14 isoform X3"/>
    <property type="match status" value="1"/>
</dbReference>
<feature type="compositionally biased region" description="Basic and acidic residues" evidence="23">
    <location>
        <begin position="1316"/>
        <end position="1330"/>
    </location>
</feature>
<evidence type="ECO:0000256" key="20">
    <source>
        <dbReference type="ARBA" id="ARBA00081075"/>
    </source>
</evidence>
<evidence type="ECO:0000256" key="23">
    <source>
        <dbReference type="SAM" id="MobiDB-lite"/>
    </source>
</evidence>
<dbReference type="Pfam" id="PF12796">
    <property type="entry name" value="Ank_2"/>
    <property type="match status" value="1"/>
</dbReference>
<dbReference type="Gene3D" id="1.25.40.20">
    <property type="entry name" value="Ankyrin repeat-containing domain"/>
    <property type="match status" value="1"/>
</dbReference>
<feature type="domain" description="Protein kinase" evidence="24">
    <location>
        <begin position="223"/>
        <end position="518"/>
    </location>
</feature>
<keyword evidence="6" id="KW-0597">Phosphoprotein</keyword>
<dbReference type="InterPro" id="IPR002110">
    <property type="entry name" value="Ankyrin_rpt"/>
</dbReference>
<dbReference type="InterPro" id="IPR000719">
    <property type="entry name" value="Prot_kinase_dom"/>
</dbReference>
<dbReference type="GO" id="GO:0000776">
    <property type="term" value="C:kinetochore"/>
    <property type="evidence" value="ECO:0007669"/>
    <property type="project" value="UniProtKB-KW"/>
</dbReference>
<feature type="region of interest" description="Disordered" evidence="23">
    <location>
        <begin position="576"/>
        <end position="627"/>
    </location>
</feature>
<keyword evidence="5" id="KW-0963">Cytoplasm</keyword>
<comment type="similarity">
    <text evidence="16">Belongs to the protein kinase superfamily.</text>
</comment>
<keyword evidence="7" id="KW-0132">Cell division</keyword>
<dbReference type="InterPro" id="IPR039339">
    <property type="entry name" value="Tex14"/>
</dbReference>
<evidence type="ECO:0000256" key="19">
    <source>
        <dbReference type="ARBA" id="ARBA00073130"/>
    </source>
</evidence>
<dbReference type="PANTHER" id="PTHR23060">
    <property type="entry name" value="TESTIS EXPRESSED GENE 14"/>
    <property type="match status" value="1"/>
</dbReference>
<organism evidence="25 26">
    <name type="scientific">Zosterops borbonicus</name>
    <dbReference type="NCBI Taxonomy" id="364589"/>
    <lineage>
        <taxon>Eukaryota</taxon>
        <taxon>Metazoa</taxon>
        <taxon>Chordata</taxon>
        <taxon>Craniata</taxon>
        <taxon>Vertebrata</taxon>
        <taxon>Euteleostomi</taxon>
        <taxon>Archelosauria</taxon>
        <taxon>Archosauria</taxon>
        <taxon>Dinosauria</taxon>
        <taxon>Saurischia</taxon>
        <taxon>Theropoda</taxon>
        <taxon>Coelurosauria</taxon>
        <taxon>Aves</taxon>
        <taxon>Neognathae</taxon>
        <taxon>Neoaves</taxon>
        <taxon>Telluraves</taxon>
        <taxon>Australaves</taxon>
        <taxon>Passeriformes</taxon>
        <taxon>Sylvioidea</taxon>
        <taxon>Zosteropidae</taxon>
        <taxon>Zosterops</taxon>
    </lineage>
</organism>
<evidence type="ECO:0000256" key="14">
    <source>
        <dbReference type="ARBA" id="ARBA00023306"/>
    </source>
</evidence>
<evidence type="ECO:0000256" key="15">
    <source>
        <dbReference type="ARBA" id="ARBA00023328"/>
    </source>
</evidence>
<dbReference type="PROSITE" id="PS50011">
    <property type="entry name" value="PROTEIN_KINASE_DOM"/>
    <property type="match status" value="1"/>
</dbReference>
<feature type="compositionally biased region" description="Polar residues" evidence="23">
    <location>
        <begin position="586"/>
        <end position="602"/>
    </location>
</feature>
<dbReference type="GO" id="GO:0051306">
    <property type="term" value="P:mitotic sister chromatid separation"/>
    <property type="evidence" value="ECO:0007669"/>
    <property type="project" value="InterPro"/>
</dbReference>
<feature type="compositionally biased region" description="Basic and acidic residues" evidence="23">
    <location>
        <begin position="680"/>
        <end position="691"/>
    </location>
</feature>
<dbReference type="EMBL" id="SWJQ01000049">
    <property type="protein sequence ID" value="TRZ24373.1"/>
    <property type="molecule type" value="Genomic_DNA"/>
</dbReference>
<evidence type="ECO:0000256" key="7">
    <source>
        <dbReference type="ARBA" id="ARBA00022618"/>
    </source>
</evidence>
<dbReference type="InterPro" id="IPR036770">
    <property type="entry name" value="Ankyrin_rpt-contain_sf"/>
</dbReference>
<evidence type="ECO:0000256" key="6">
    <source>
        <dbReference type="ARBA" id="ARBA00022553"/>
    </source>
</evidence>
<evidence type="ECO:0000256" key="12">
    <source>
        <dbReference type="ARBA" id="ARBA00022840"/>
    </source>
</evidence>
<sequence>MRGAVPACGGRKKMAHPIPPPFPCPVKLGYIKGDSLEADLHEYVREGNCVKVKKLLKKGIFVDAVNSMGQTCLFIAALLGLGKIVDVLLEYGSDANHRCYDGSTPVHAAAFSGNQWILSKLLDEGGDLRVHDKEGKTPQVWALSASKDTSAQMLEFIQQCTLHMQAAIWNLPSDLLRKVSSSKALICSPSRFGGLVQGNAENPLGKLLKGQPSVAKNIYSFGFGKFCLTGSGHLGYLASLPIIGDKDVVQADDEPAFSYHVGPYMTMTNLMWGGSRVTVKELSLQPQQSSWKLHLADLLLAEQEHCSKLRHPHLLQLMSVCLSSDLEKTRLVYERVHFGSLYSILHERRAEFPVLQTETLLHVLLQVVDALRFLHSRGFVHRSLSSHSIQIVSSGEAKLCNLEYMIESRDSGEHSDLTRIPVPVQLFRWCSPEIILEKPGTVKSDVYSFCAVLQEALTESPPWKGVEDSAVQQLILSGGQLEADVRLPLLYYDLVKAGLEPKQRNRSMKLQDIQYILKNDLKDLVKSEGGHAGGMLRAQRSAVLADVNICWASAFSFQKRTRVEFQEKGISKAGGFSAPNDCVSPKESSSFVVQEASGSAEPTQDRSPDVSEVQTGVSHSSESDVDGSLCSFERNEILASYPEGPQEFLEGGSGLGQALTEAERQEKEGEQSQWEDEEESSRSTTEERVREGPALFQVRGDAGRRLSSPSQGELLISKCALNLKIMQSMLQQAGDSLSRTEEKLDRMKAVGKQKKLLQEIRMNLHPEESSQGGHWDGSDAVSQDTDEDFSGDEIFLYKAVGPPSRDYIPPTVTCQAPGRDNSQAVPRTAKQREAIQSEKWKIKITTNHHDPGLDDEMSLNQEHFLPHVSARRQKKFNLQCQGGADSHPAARGGEEKWCHSKPRAEFCSRKSSEKRRVMQSGWRTEVKQMARRAASGRLGLSCPYPAGECTSESEAESVKETPEQGPKRQEQQSCGWQPGEDAEPWELGTEDRTDSGDSDLEPALTSPTGRSCQSPAPDEEAESGIAIPKSSVLPQQAESLSRGHSRELHCSLNSPPDENEEFFTHDYFLPPALEGSSEPEVKITFFLDITNNRGNICYLYSGGKIQLCSTTAQSCGRNRLGVKQLSQVPGARVEAAPGVTLWEPQEESPEKDVSVADIQDLSSIPCEQHFQRGVECKTPRLSHAPTSVSTPLGSEEKIPLAFEKYKHCREFSADSSFCGSQDSSSTAFKTFTTACEEERSLEIPVAAPRICPFGLKEPVTLSEATLPSIDELPPPAQELLDEIEHLKQQDSFTPGLEGLGLQDSRVQVNAAGQVKMENREAEKESERNEEANESLWTKESFNLAEETERAHSSLDDILERMLHAGDEEIQEQPWGHTLG</sequence>
<proteinExistence type="inferred from homology"/>
<feature type="repeat" description="ANK" evidence="22">
    <location>
        <begin position="101"/>
        <end position="133"/>
    </location>
</feature>
<dbReference type="SMART" id="SM00248">
    <property type="entry name" value="ANK"/>
    <property type="match status" value="3"/>
</dbReference>
<evidence type="ECO:0000256" key="18">
    <source>
        <dbReference type="ARBA" id="ARBA00066020"/>
    </source>
</evidence>
<evidence type="ECO:0000256" key="16">
    <source>
        <dbReference type="ARBA" id="ARBA00038349"/>
    </source>
</evidence>
<evidence type="ECO:0000256" key="17">
    <source>
        <dbReference type="ARBA" id="ARBA00057673"/>
    </source>
</evidence>
<comment type="subunit">
    <text evidence="18">Interacts with KIF23 and RBM44. Interacts with CEP55; inhibiting interaction between CEP55 and PDCD6IP/ALIX and TSG101.</text>
</comment>
<name>A0A8K1GU31_9PASS</name>
<keyword evidence="14" id="KW-0131">Cell cycle</keyword>
<evidence type="ECO:0000313" key="25">
    <source>
        <dbReference type="EMBL" id="TRZ24373.1"/>
    </source>
</evidence>
<keyword evidence="12" id="KW-0067">ATP-binding</keyword>
<dbReference type="GO" id="GO:0005524">
    <property type="term" value="F:ATP binding"/>
    <property type="evidence" value="ECO:0007669"/>
    <property type="project" value="UniProtKB-KW"/>
</dbReference>
<feature type="compositionally biased region" description="Polar residues" evidence="23">
    <location>
        <begin position="1005"/>
        <end position="1014"/>
    </location>
</feature>
<dbReference type="Proteomes" id="UP000796761">
    <property type="component" value="Unassembled WGS sequence"/>
</dbReference>
<dbReference type="GO" id="GO:0007094">
    <property type="term" value="P:mitotic spindle assembly checkpoint signaling"/>
    <property type="evidence" value="ECO:0007669"/>
    <property type="project" value="InterPro"/>
</dbReference>
<evidence type="ECO:0000256" key="5">
    <source>
        <dbReference type="ARBA" id="ARBA00022490"/>
    </source>
</evidence>
<evidence type="ECO:0000313" key="26">
    <source>
        <dbReference type="Proteomes" id="UP000796761"/>
    </source>
</evidence>
<dbReference type="Pfam" id="PF07714">
    <property type="entry name" value="PK_Tyr_Ser-Thr"/>
    <property type="match status" value="1"/>
</dbReference>
<comment type="function">
    <text evidence="17">Required both for the formation of intercellular bridges during meiosis and for kinetochore-microtubule attachment during mitosis. Intercellular bridges are evolutionarily conserved structures that connect differentiating germ cells and are required for spermatogenesis and male fertility. Acts by promoting the conversion of midbodies into intercellular bridges via its interaction with CEP55: interaction with CEP55 inhibits the interaction between CEP55 and PDCD6IP/ALIX and TSG101, blocking cell abscission and leading to transform midbodies into intercellular bridges. Also plays a role during mitosis: recruited to kinetochores by PLK1 during early mitosis and regulates the maturation of the outer kinetochores and microtubule attachment. Has no protein kinase activity in vitro.</text>
</comment>
<evidence type="ECO:0000256" key="1">
    <source>
        <dbReference type="ARBA" id="ARBA00004214"/>
    </source>
</evidence>
<feature type="repeat" description="ANK" evidence="22">
    <location>
        <begin position="68"/>
        <end position="100"/>
    </location>
</feature>
<comment type="subcellular location">
    <subcellularLocation>
        <location evidence="3">Chromosome</location>
        <location evidence="3">Centromere</location>
        <location evidence="3">Kinetochore</location>
    </subcellularLocation>
    <subcellularLocation>
        <location evidence="2">Cytoplasm</location>
    </subcellularLocation>
    <subcellularLocation>
        <location evidence="1">Midbody</location>
    </subcellularLocation>
</comment>
<evidence type="ECO:0000256" key="9">
    <source>
        <dbReference type="ARBA" id="ARBA00022741"/>
    </source>
</evidence>
<reference evidence="25" key="1">
    <citation type="submission" date="2019-04" db="EMBL/GenBank/DDBJ databases">
        <title>Genome assembly of Zosterops borbonicus 15179.</title>
        <authorList>
            <person name="Leroy T."/>
            <person name="Anselmetti Y."/>
            <person name="Tilak M.-K."/>
            <person name="Nabholz B."/>
        </authorList>
    </citation>
    <scope>NUCLEOTIDE SEQUENCE</scope>
    <source>
        <strain evidence="25">HGM_15179</strain>
        <tissue evidence="25">Muscle</tissue>
    </source>
</reference>
<keyword evidence="26" id="KW-1185">Reference proteome</keyword>
<evidence type="ECO:0000256" key="13">
    <source>
        <dbReference type="ARBA" id="ARBA00023043"/>
    </source>
</evidence>
<dbReference type="GO" id="GO:0004672">
    <property type="term" value="F:protein kinase activity"/>
    <property type="evidence" value="ECO:0007669"/>
    <property type="project" value="InterPro"/>
</dbReference>
<evidence type="ECO:0000256" key="8">
    <source>
        <dbReference type="ARBA" id="ARBA00022737"/>
    </source>
</evidence>
<feature type="region of interest" description="Disordered" evidence="23">
    <location>
        <begin position="765"/>
        <end position="784"/>
    </location>
</feature>
<keyword evidence="10" id="KW-0498">Mitosis</keyword>
<dbReference type="OrthoDB" id="5962695at2759"/>
<dbReference type="Gene3D" id="1.10.510.10">
    <property type="entry name" value="Transferase(Phosphotransferase) domain 1"/>
    <property type="match status" value="1"/>
</dbReference>
<evidence type="ECO:0000256" key="22">
    <source>
        <dbReference type="PROSITE-ProRule" id="PRU00023"/>
    </source>
</evidence>
<keyword evidence="13 22" id="KW-0040">ANK repeat</keyword>
<keyword evidence="9" id="KW-0547">Nucleotide-binding</keyword>
<evidence type="ECO:0000256" key="2">
    <source>
        <dbReference type="ARBA" id="ARBA00004496"/>
    </source>
</evidence>
<dbReference type="InterPro" id="IPR011009">
    <property type="entry name" value="Kinase-like_dom_sf"/>
</dbReference>
<comment type="caution">
    <text evidence="25">The sequence shown here is derived from an EMBL/GenBank/DDBJ whole genome shotgun (WGS) entry which is preliminary data.</text>
</comment>
<keyword evidence="4" id="KW-0158">Chromosome</keyword>
<gene>
    <name evidence="25" type="ORF">HGM15179_002821</name>
</gene>
<keyword evidence="11" id="KW-0995">Kinetochore</keyword>
<dbReference type="SUPFAM" id="SSF48403">
    <property type="entry name" value="Ankyrin repeat"/>
    <property type="match status" value="1"/>
</dbReference>
<dbReference type="FunFam" id="1.10.510.10:FF:000428">
    <property type="entry name" value="inactive serine/threonine-protein kinase TEX14 isoform X1"/>
    <property type="match status" value="1"/>
</dbReference>
<dbReference type="PROSITE" id="PS50297">
    <property type="entry name" value="ANK_REP_REGION"/>
    <property type="match status" value="2"/>
</dbReference>
<dbReference type="GO" id="GO:0051301">
    <property type="term" value="P:cell division"/>
    <property type="evidence" value="ECO:0007669"/>
    <property type="project" value="UniProtKB-KW"/>
</dbReference>
<evidence type="ECO:0000256" key="11">
    <source>
        <dbReference type="ARBA" id="ARBA00022838"/>
    </source>
</evidence>
<dbReference type="InterPro" id="IPR001245">
    <property type="entry name" value="Ser-Thr/Tyr_kinase_cat_dom"/>
</dbReference>
<dbReference type="PANTHER" id="PTHR23060:SF3">
    <property type="entry name" value="TESTIS EXPRESSED 14, INTERCELLULAR BRIDGE FORMING FACTOR"/>
    <property type="match status" value="1"/>
</dbReference>
<dbReference type="GO" id="GO:0008608">
    <property type="term" value="P:attachment of spindle microtubules to kinetochore"/>
    <property type="evidence" value="ECO:0007669"/>
    <property type="project" value="InterPro"/>
</dbReference>
<evidence type="ECO:0000256" key="21">
    <source>
        <dbReference type="ARBA" id="ARBA00083992"/>
    </source>
</evidence>
<evidence type="ECO:0000256" key="10">
    <source>
        <dbReference type="ARBA" id="ARBA00022776"/>
    </source>
</evidence>
<dbReference type="GO" id="GO:0007140">
    <property type="term" value="P:male meiotic nuclear division"/>
    <property type="evidence" value="ECO:0007669"/>
    <property type="project" value="InterPro"/>
</dbReference>
<feature type="region of interest" description="Disordered" evidence="23">
    <location>
        <begin position="938"/>
        <end position="1056"/>
    </location>
</feature>
<feature type="region of interest" description="Disordered" evidence="23">
    <location>
        <begin position="659"/>
        <end position="709"/>
    </location>
</feature>
<feature type="compositionally biased region" description="Basic and acidic residues" evidence="23">
    <location>
        <begin position="661"/>
        <end position="670"/>
    </location>
</feature>
<evidence type="ECO:0000256" key="4">
    <source>
        <dbReference type="ARBA" id="ARBA00022454"/>
    </source>
</evidence>
<protein>
    <recommendedName>
        <fullName evidence="19">Inactive serine/threonine-protein kinase TEX14</fullName>
    </recommendedName>
    <alternativeName>
        <fullName evidence="21">Testis-expressed sequence 14</fullName>
    </alternativeName>
    <alternativeName>
        <fullName evidence="20">Testis-expressed sequence 14 protein</fullName>
    </alternativeName>
</protein>
<feature type="compositionally biased region" description="Basic and acidic residues" evidence="23">
    <location>
        <begin position="956"/>
        <end position="970"/>
    </location>
</feature>
<dbReference type="PROSITE" id="PS50088">
    <property type="entry name" value="ANK_REPEAT"/>
    <property type="match status" value="2"/>
</dbReference>